<name>A0A7M5UWJ4_9CNID</name>
<accession>A0A7M5UWJ4</accession>
<dbReference type="EnsemblMetazoa" id="CLYHEMT003822.1">
    <property type="protein sequence ID" value="CLYHEMP003822.1"/>
    <property type="gene ID" value="CLYHEMG003822"/>
</dbReference>
<dbReference type="Proteomes" id="UP000594262">
    <property type="component" value="Unplaced"/>
</dbReference>
<organism evidence="1 2">
    <name type="scientific">Clytia hemisphaerica</name>
    <dbReference type="NCBI Taxonomy" id="252671"/>
    <lineage>
        <taxon>Eukaryota</taxon>
        <taxon>Metazoa</taxon>
        <taxon>Cnidaria</taxon>
        <taxon>Hydrozoa</taxon>
        <taxon>Hydroidolina</taxon>
        <taxon>Leptothecata</taxon>
        <taxon>Obeliida</taxon>
        <taxon>Clytiidae</taxon>
        <taxon>Clytia</taxon>
    </lineage>
</organism>
<dbReference type="OrthoDB" id="5987069at2759"/>
<keyword evidence="2" id="KW-1185">Reference proteome</keyword>
<reference evidence="1" key="1">
    <citation type="submission" date="2021-01" db="UniProtKB">
        <authorList>
            <consortium name="EnsemblMetazoa"/>
        </authorList>
    </citation>
    <scope>IDENTIFICATION</scope>
</reference>
<sequence>DEKWLDIKRELEVIGRRDVVKHIKENTLITKALRSASQKLEEHYEEELIRCLIEKPLSETDEETEYVTREDVFIDLMVVPSTVVDREWSNSDRAALMEQENFPKPTMHITIDQ</sequence>
<protein>
    <submittedName>
        <fullName evidence="1">Uncharacterized protein</fullName>
    </submittedName>
</protein>
<proteinExistence type="predicted"/>
<dbReference type="AlphaFoldDB" id="A0A7M5UWJ4"/>
<evidence type="ECO:0000313" key="1">
    <source>
        <dbReference type="EnsemblMetazoa" id="CLYHEMP003822.1"/>
    </source>
</evidence>
<evidence type="ECO:0000313" key="2">
    <source>
        <dbReference type="Proteomes" id="UP000594262"/>
    </source>
</evidence>